<feature type="compositionally biased region" description="Polar residues" evidence="1">
    <location>
        <begin position="434"/>
        <end position="444"/>
    </location>
</feature>
<dbReference type="PANTHER" id="PTHR36846">
    <property type="entry name" value="PROTEIN VIAA"/>
    <property type="match status" value="1"/>
</dbReference>
<dbReference type="GO" id="GO:0016301">
    <property type="term" value="F:kinase activity"/>
    <property type="evidence" value="ECO:0007669"/>
    <property type="project" value="UniProtKB-KW"/>
</dbReference>
<organism evidence="2 3">
    <name type="scientific">Segatella sinensis</name>
    <dbReference type="NCBI Taxonomy" id="3085167"/>
    <lineage>
        <taxon>Bacteria</taxon>
        <taxon>Pseudomonadati</taxon>
        <taxon>Bacteroidota</taxon>
        <taxon>Bacteroidia</taxon>
        <taxon>Bacteroidales</taxon>
        <taxon>Prevotellaceae</taxon>
        <taxon>Segatella</taxon>
    </lineage>
</organism>
<name>A0ABV1G063_9BACT</name>
<protein>
    <submittedName>
        <fullName evidence="2">Kinase</fullName>
    </submittedName>
</protein>
<dbReference type="Proteomes" id="UP001465717">
    <property type="component" value="Unassembled WGS sequence"/>
</dbReference>
<gene>
    <name evidence="2" type="ORF">AAAT87_10985</name>
</gene>
<sequence>MKFQNNKDLAEAQYYLKMLDDFCKSGQVKIPDPTGTAMPWNLKEDPLKDYLIHLFTLKVTIPETGEEVQKFVRQVVNSKIKSKVFYDCVGKFIVECVHHMRFQRQRAWTESHRADDVLDWTPFKRMDEQVWLPLIDQLEQEHQEDGFDKSFFLKLMAGDGASKPENWERLVRDWKVCIDHQVLSKLKDFISLRQNNFETGLVRMMDQITRNMKTKGVSEQRAVQAWELMTNGWTETEFERRLNQVKIQDKYPEIKEIVAKMGRVADANGKDRLTIASGVEMKMEHSAGSDIEGITVGDDLNSLLPLELAQYSDEDMEGLFIYKYRTRRLQTFRYKSEMSKPSRKLGFTHASRKGPMIVCLDTSASMYGTPERISSTLISLLEETAEDLERDCFLIDFSVSTRAIDLMAKRKAERLKRIGITVMETYESPGIPGTSESSGTSEIPASSAGLFSDGQAHTGRGIRRQPTTTHLPFIGGGTSAKKMMNQMFDLLDNDGLHYVNADVLWITDFLIPNPPQQMLARFKEYKETGTRFYGIRIVRDDDKEPNEWKDYFNHIYTIKYRPLRRY</sequence>
<keyword evidence="2" id="KW-0418">Kinase</keyword>
<dbReference type="PANTHER" id="PTHR36846:SF1">
    <property type="entry name" value="PROTEIN VIAA"/>
    <property type="match status" value="1"/>
</dbReference>
<keyword evidence="2" id="KW-0808">Transferase</keyword>
<reference evidence="2 3" key="1">
    <citation type="submission" date="2024-04" db="EMBL/GenBank/DDBJ databases">
        <title>Human intestinal bacterial collection.</title>
        <authorList>
            <person name="Pauvert C."/>
            <person name="Hitch T.C.A."/>
            <person name="Clavel T."/>
        </authorList>
    </citation>
    <scope>NUCLEOTIDE SEQUENCE [LARGE SCALE GENOMIC DNA]</scope>
    <source>
        <strain evidence="2 3">CLA-AA-H174</strain>
    </source>
</reference>
<proteinExistence type="predicted"/>
<evidence type="ECO:0000256" key="1">
    <source>
        <dbReference type="SAM" id="MobiDB-lite"/>
    </source>
</evidence>
<keyword evidence="3" id="KW-1185">Reference proteome</keyword>
<feature type="region of interest" description="Disordered" evidence="1">
    <location>
        <begin position="428"/>
        <end position="471"/>
    </location>
</feature>
<comment type="caution">
    <text evidence="2">The sequence shown here is derived from an EMBL/GenBank/DDBJ whole genome shotgun (WGS) entry which is preliminary data.</text>
</comment>
<dbReference type="EMBL" id="JBBNGE010000040">
    <property type="protein sequence ID" value="MEQ2508796.1"/>
    <property type="molecule type" value="Genomic_DNA"/>
</dbReference>
<evidence type="ECO:0000313" key="2">
    <source>
        <dbReference type="EMBL" id="MEQ2508796.1"/>
    </source>
</evidence>
<dbReference type="RefSeq" id="WP_349226430.1">
    <property type="nucleotide sequence ID" value="NZ_JBBNFG020000037.1"/>
</dbReference>
<evidence type="ECO:0000313" key="3">
    <source>
        <dbReference type="Proteomes" id="UP001465717"/>
    </source>
</evidence>
<accession>A0ABV1G063</accession>